<organism evidence="9 10">
    <name type="scientific">Biomphalaria glabrata</name>
    <name type="common">Bloodfluke planorb</name>
    <name type="synonym">Freshwater snail</name>
    <dbReference type="NCBI Taxonomy" id="6526"/>
    <lineage>
        <taxon>Eukaryota</taxon>
        <taxon>Metazoa</taxon>
        <taxon>Spiralia</taxon>
        <taxon>Lophotrochozoa</taxon>
        <taxon>Mollusca</taxon>
        <taxon>Gastropoda</taxon>
        <taxon>Heterobranchia</taxon>
        <taxon>Euthyneura</taxon>
        <taxon>Panpulmonata</taxon>
        <taxon>Hygrophila</taxon>
        <taxon>Lymnaeoidea</taxon>
        <taxon>Planorbidae</taxon>
        <taxon>Biomphalaria</taxon>
    </lineage>
</organism>
<evidence type="ECO:0000256" key="3">
    <source>
        <dbReference type="ARBA" id="ARBA00022676"/>
    </source>
</evidence>
<feature type="transmembrane region" description="Helical" evidence="8">
    <location>
        <begin position="12"/>
        <end position="32"/>
    </location>
</feature>
<evidence type="ECO:0000256" key="1">
    <source>
        <dbReference type="ARBA" id="ARBA00004167"/>
    </source>
</evidence>
<dbReference type="OrthoDB" id="2526284at2759"/>
<dbReference type="Proteomes" id="UP000076420">
    <property type="component" value="Unassembled WGS sequence"/>
</dbReference>
<evidence type="ECO:0000313" key="10">
    <source>
        <dbReference type="Proteomes" id="UP000076420"/>
    </source>
</evidence>
<proteinExistence type="inferred from homology"/>
<evidence type="ECO:0000256" key="2">
    <source>
        <dbReference type="ARBA" id="ARBA00007647"/>
    </source>
</evidence>
<dbReference type="PANTHER" id="PTHR21461">
    <property type="entry name" value="GLYCOSYLTRANSFERASE FAMILY 92 PROTEIN"/>
    <property type="match status" value="1"/>
</dbReference>
<keyword evidence="7 8" id="KW-0472">Membrane</keyword>
<dbReference type="EnsemblMetazoa" id="BGLB012905-RB">
    <property type="protein sequence ID" value="BGLB012905-PB"/>
    <property type="gene ID" value="BGLB012905"/>
</dbReference>
<evidence type="ECO:0000256" key="7">
    <source>
        <dbReference type="ARBA" id="ARBA00023136"/>
    </source>
</evidence>
<keyword evidence="5 8" id="KW-0812">Transmembrane</keyword>
<dbReference type="EC" id="2.4.1.-" evidence="8"/>
<gene>
    <name evidence="9" type="primary">106050598</name>
</gene>
<evidence type="ECO:0000256" key="6">
    <source>
        <dbReference type="ARBA" id="ARBA00022989"/>
    </source>
</evidence>
<dbReference type="AlphaFoldDB" id="A0A2C9K496"/>
<dbReference type="GO" id="GO:0016757">
    <property type="term" value="F:glycosyltransferase activity"/>
    <property type="evidence" value="ECO:0007669"/>
    <property type="project" value="UniProtKB-UniRule"/>
</dbReference>
<comment type="subcellular location">
    <subcellularLocation>
        <location evidence="1">Membrane</location>
        <topology evidence="1">Single-pass membrane protein</topology>
    </subcellularLocation>
</comment>
<dbReference type="EnsemblMetazoa" id="BGLB012905-RC">
    <property type="protein sequence ID" value="BGLB012905-PC"/>
    <property type="gene ID" value="BGLB012905"/>
</dbReference>
<keyword evidence="6 8" id="KW-1133">Transmembrane helix</keyword>
<dbReference type="Pfam" id="PF01697">
    <property type="entry name" value="Glyco_transf_92"/>
    <property type="match status" value="1"/>
</dbReference>
<evidence type="ECO:0000256" key="8">
    <source>
        <dbReference type="RuleBase" id="RU366017"/>
    </source>
</evidence>
<evidence type="ECO:0000313" key="9">
    <source>
        <dbReference type="EnsemblMetazoa" id="BGLB012905-PB"/>
    </source>
</evidence>
<dbReference type="VEuPathDB" id="VectorBase:BGLAX_037034"/>
<dbReference type="VEuPathDB" id="VectorBase:BGLB012905"/>
<dbReference type="RefSeq" id="XP_013061067.2">
    <property type="nucleotide sequence ID" value="XM_013205613.2"/>
</dbReference>
<keyword evidence="4 8" id="KW-0808">Transferase</keyword>
<evidence type="ECO:0000256" key="5">
    <source>
        <dbReference type="ARBA" id="ARBA00022692"/>
    </source>
</evidence>
<dbReference type="GO" id="GO:0016020">
    <property type="term" value="C:membrane"/>
    <property type="evidence" value="ECO:0007669"/>
    <property type="project" value="UniProtKB-SubCell"/>
</dbReference>
<dbReference type="EnsemblMetazoa" id="BGLB012905-RD">
    <property type="protein sequence ID" value="BGLB012905-PD"/>
    <property type="gene ID" value="BGLB012905"/>
</dbReference>
<dbReference type="InterPro" id="IPR008166">
    <property type="entry name" value="Glyco_transf_92"/>
</dbReference>
<reference evidence="9" key="1">
    <citation type="submission" date="2020-05" db="UniProtKB">
        <authorList>
            <consortium name="EnsemblMetazoa"/>
        </authorList>
    </citation>
    <scope>IDENTIFICATION</scope>
    <source>
        <strain evidence="9">BB02</strain>
    </source>
</reference>
<dbReference type="GO" id="GO:0005737">
    <property type="term" value="C:cytoplasm"/>
    <property type="evidence" value="ECO:0007669"/>
    <property type="project" value="TreeGrafter"/>
</dbReference>
<name>A0A2C9K496_BIOGL</name>
<dbReference type="KEGG" id="bgt:106050598"/>
<dbReference type="RefSeq" id="XP_013061069.2">
    <property type="nucleotide sequence ID" value="XM_013205615.2"/>
</dbReference>
<keyword evidence="3 8" id="KW-0328">Glycosyltransferase</keyword>
<protein>
    <recommendedName>
        <fullName evidence="8">Glycosyltransferase family 92 protein</fullName>
        <ecNumber evidence="8">2.4.1.-</ecNumber>
    </recommendedName>
</protein>
<comment type="similarity">
    <text evidence="2 8">Belongs to the glycosyltransferase 92 family.</text>
</comment>
<evidence type="ECO:0000256" key="4">
    <source>
        <dbReference type="ARBA" id="ARBA00022679"/>
    </source>
</evidence>
<accession>A0A2C9K496</accession>
<dbReference type="PANTHER" id="PTHR21461:SF69">
    <property type="entry name" value="GLYCOSYLTRANSFERASE FAMILY 92 PROTEIN"/>
    <property type="match status" value="1"/>
</dbReference>
<sequence length="504" mass="58250">MFKIVVIQRLFFRKLLPLFLFTYLVVILLFIVNVDQTNLAIRDIDFGLPVIKEEYSDNGFIANNTIDALGVGRREDFIQPMHVMRTQGFKASTSKGDFIVLGKEAFVYSAYMDDRGDPAFVRILAMFSKSSARFQSVYCHFNGTATRKAIHYELCENHGKIYGGFIYSCIVPNTTKADNLATVVVSLSKFGPRVAIPLLKIRPPQNKLWYLDKTRDMQESLRYRHTSSSVPSLRQESVSLSFDTLTKQLSFAICVSPLFGDISVFRLIEFIELSKLLGANHIYFYNYSLHQSLEDVLLFYVRQNQITVLPWKLPSQMSDDLVWYHGQLLSNNDCLYRTMSRHDLVSFNDLDEFIVPHSDATTWRESFGQFLQDDQCGYSFQSAFYNPGSFNTYPSKLLTPLITVKTQKLSKIRSKVMLCPWRVFEVGIHHISKQSKEVWRPAHVDPSFAYLHHYRQCAADYRMDCHTYENDSIIATRYAQKLTRNFESVLKTLYEQNILNVTSS</sequence>